<evidence type="ECO:0000259" key="1">
    <source>
        <dbReference type="Pfam" id="PF01764"/>
    </source>
</evidence>
<feature type="domain" description="Fungal lipase-type" evidence="1">
    <location>
        <begin position="158"/>
        <end position="197"/>
    </location>
</feature>
<dbReference type="AlphaFoldDB" id="A0AAF6BRI1"/>
<dbReference type="GO" id="GO:0006629">
    <property type="term" value="P:lipid metabolic process"/>
    <property type="evidence" value="ECO:0007669"/>
    <property type="project" value="InterPro"/>
</dbReference>
<gene>
    <name evidence="2" type="ORF">Mp_6g13000</name>
</gene>
<dbReference type="PANTHER" id="PTHR31479">
    <property type="entry name" value="ALPHA/BETA-HYDROLASES SUPERFAMILY PROTEIN"/>
    <property type="match status" value="1"/>
</dbReference>
<organism evidence="2 3">
    <name type="scientific">Marchantia polymorpha subsp. ruderalis</name>
    <dbReference type="NCBI Taxonomy" id="1480154"/>
    <lineage>
        <taxon>Eukaryota</taxon>
        <taxon>Viridiplantae</taxon>
        <taxon>Streptophyta</taxon>
        <taxon>Embryophyta</taxon>
        <taxon>Marchantiophyta</taxon>
        <taxon>Marchantiopsida</taxon>
        <taxon>Marchantiidae</taxon>
        <taxon>Marchantiales</taxon>
        <taxon>Marchantiaceae</taxon>
        <taxon>Marchantia</taxon>
    </lineage>
</organism>
<protein>
    <recommendedName>
        <fullName evidence="1">Fungal lipase-type domain-containing protein</fullName>
    </recommendedName>
</protein>
<dbReference type="SUPFAM" id="SSF53474">
    <property type="entry name" value="alpha/beta-Hydrolases"/>
    <property type="match status" value="2"/>
</dbReference>
<evidence type="ECO:0000313" key="3">
    <source>
        <dbReference type="Proteomes" id="UP001162541"/>
    </source>
</evidence>
<dbReference type="PANTHER" id="PTHR31479:SF39">
    <property type="entry name" value="FUNGAL LIPASE-LIKE DOMAIN-CONTAINING PROTEIN"/>
    <property type="match status" value="1"/>
</dbReference>
<dbReference type="Proteomes" id="UP001162541">
    <property type="component" value="Chromosome 6"/>
</dbReference>
<proteinExistence type="predicted"/>
<dbReference type="InterPro" id="IPR029058">
    <property type="entry name" value="AB_hydrolase_fold"/>
</dbReference>
<name>A0AAF6BRI1_MARPO</name>
<dbReference type="Gene3D" id="3.40.50.1820">
    <property type="entry name" value="alpha/beta hydrolase"/>
    <property type="match status" value="1"/>
</dbReference>
<reference evidence="3" key="1">
    <citation type="journal article" date="2020" name="Curr. Biol.">
        <title>Chromatin organization in early land plants reveals an ancestral association between H3K27me3, transposons, and constitutive heterochromatin.</title>
        <authorList>
            <person name="Montgomery S.A."/>
            <person name="Tanizawa Y."/>
            <person name="Galik B."/>
            <person name="Wang N."/>
            <person name="Ito T."/>
            <person name="Mochizuki T."/>
            <person name="Akimcheva S."/>
            <person name="Bowman J.L."/>
            <person name="Cognat V."/>
            <person name="Marechal-Drouard L."/>
            <person name="Ekker H."/>
            <person name="Hong S.F."/>
            <person name="Kohchi T."/>
            <person name="Lin S.S."/>
            <person name="Liu L.D."/>
            <person name="Nakamura Y."/>
            <person name="Valeeva L.R."/>
            <person name="Shakirov E.V."/>
            <person name="Shippen D.E."/>
            <person name="Wei W.L."/>
            <person name="Yagura M."/>
            <person name="Yamaoka S."/>
            <person name="Yamato K.T."/>
            <person name="Liu C."/>
            <person name="Berger F."/>
        </authorList>
    </citation>
    <scope>NUCLEOTIDE SEQUENCE [LARGE SCALE GENOMIC DNA]</scope>
    <source>
        <strain evidence="3">Tak-1</strain>
    </source>
</reference>
<evidence type="ECO:0000313" key="2">
    <source>
        <dbReference type="EMBL" id="BBN14615.1"/>
    </source>
</evidence>
<dbReference type="Pfam" id="PF01764">
    <property type="entry name" value="Lipase_3"/>
    <property type="match status" value="1"/>
</dbReference>
<dbReference type="InterPro" id="IPR002921">
    <property type="entry name" value="Fungal_lipase-type"/>
</dbReference>
<dbReference type="EMBL" id="AP019871">
    <property type="protein sequence ID" value="BBN14615.1"/>
    <property type="molecule type" value="Genomic_DNA"/>
</dbReference>
<sequence>MAGVVIWGLLGYFGYNYYHNWRKAAAKENVPRMNPNGNEWQDDETIWITKRFIYARLVYGIYDRFKRAERYEEWWTAMQYQRVKLAAVLSEDEQEVYKDALQYERTHKYFGVFQLTTNSPPANALKWVVAIRGTDFSRTADLLNNLSIVFEQLNSAQLTTIVEVVVRRLVAQHGYQSVGVTGHSLGAAVGLLVCRRLALERCLVEGHFFNPPFAHLKSLVLRLTPMVLRTTIDGVEKYAYELLEEDTDFARQRALQEFQTLAEGNWYPYLYVNEYDFICNQYLEHFEHGAADDDREKCFPFAYLNTIRRERHFFARVTAHKLRIWLRSDVPGRFEQVELIQRP</sequence>
<accession>A0AAF6BRI1</accession>